<comment type="caution">
    <text evidence="1">The sequence shown here is derived from an EMBL/GenBank/DDBJ whole genome shotgun (WGS) entry which is preliminary data.</text>
</comment>
<dbReference type="EMBL" id="VSSQ01085954">
    <property type="protein sequence ID" value="MPN33446.1"/>
    <property type="molecule type" value="Genomic_DNA"/>
</dbReference>
<organism evidence="1">
    <name type="scientific">bioreactor metagenome</name>
    <dbReference type="NCBI Taxonomy" id="1076179"/>
    <lineage>
        <taxon>unclassified sequences</taxon>
        <taxon>metagenomes</taxon>
        <taxon>ecological metagenomes</taxon>
    </lineage>
</organism>
<name>A0A645H4N9_9ZZZZ</name>
<gene>
    <name evidence="1" type="ORF">SDC9_180934</name>
</gene>
<evidence type="ECO:0000313" key="1">
    <source>
        <dbReference type="EMBL" id="MPN33446.1"/>
    </source>
</evidence>
<protein>
    <submittedName>
        <fullName evidence="1">Uncharacterized protein</fullName>
    </submittedName>
</protein>
<reference evidence="1" key="1">
    <citation type="submission" date="2019-08" db="EMBL/GenBank/DDBJ databases">
        <authorList>
            <person name="Kucharzyk K."/>
            <person name="Murdoch R.W."/>
            <person name="Higgins S."/>
            <person name="Loffler F."/>
        </authorList>
    </citation>
    <scope>NUCLEOTIDE SEQUENCE</scope>
</reference>
<sequence length="57" mass="6342">MGEVLVLKELHGRKHRIGRGLTQAAQGVFLYIIGEFLKPLNVAGFPVAARDFVEHLE</sequence>
<dbReference type="AlphaFoldDB" id="A0A645H4N9"/>
<accession>A0A645H4N9</accession>
<proteinExistence type="predicted"/>